<dbReference type="GO" id="GO:0004312">
    <property type="term" value="F:fatty acid synthase activity"/>
    <property type="evidence" value="ECO:0007669"/>
    <property type="project" value="TreeGrafter"/>
</dbReference>
<dbReference type="InterPro" id="IPR013968">
    <property type="entry name" value="PKS_KR"/>
</dbReference>
<evidence type="ECO:0000313" key="5">
    <source>
        <dbReference type="EMBL" id="KAF2003938.1"/>
    </source>
</evidence>
<feature type="domain" description="Ketoreductase (KR)" evidence="4">
    <location>
        <begin position="1"/>
        <end position="60"/>
    </location>
</feature>
<keyword evidence="6" id="KW-1185">Reference proteome</keyword>
<dbReference type="AlphaFoldDB" id="A0A6A5WSC1"/>
<dbReference type="InterPro" id="IPR009081">
    <property type="entry name" value="PP-bd_ACP"/>
</dbReference>
<evidence type="ECO:0000259" key="4">
    <source>
        <dbReference type="Pfam" id="PF08659"/>
    </source>
</evidence>
<accession>A0A6A5WSC1</accession>
<organism evidence="5 6">
    <name type="scientific">Amniculicola lignicola CBS 123094</name>
    <dbReference type="NCBI Taxonomy" id="1392246"/>
    <lineage>
        <taxon>Eukaryota</taxon>
        <taxon>Fungi</taxon>
        <taxon>Dikarya</taxon>
        <taxon>Ascomycota</taxon>
        <taxon>Pezizomycotina</taxon>
        <taxon>Dothideomycetes</taxon>
        <taxon>Pleosporomycetidae</taxon>
        <taxon>Pleosporales</taxon>
        <taxon>Amniculicolaceae</taxon>
        <taxon>Amniculicola</taxon>
    </lineage>
</organism>
<proteinExistence type="predicted"/>
<feature type="non-terminal residue" evidence="5">
    <location>
        <position position="221"/>
    </location>
</feature>
<dbReference type="GO" id="GO:0006633">
    <property type="term" value="P:fatty acid biosynthetic process"/>
    <property type="evidence" value="ECO:0007669"/>
    <property type="project" value="TreeGrafter"/>
</dbReference>
<dbReference type="InterPro" id="IPR036736">
    <property type="entry name" value="ACP-like_sf"/>
</dbReference>
<reference evidence="5" key="1">
    <citation type="journal article" date="2020" name="Stud. Mycol.">
        <title>101 Dothideomycetes genomes: a test case for predicting lifestyles and emergence of pathogens.</title>
        <authorList>
            <person name="Haridas S."/>
            <person name="Albert R."/>
            <person name="Binder M."/>
            <person name="Bloem J."/>
            <person name="Labutti K."/>
            <person name="Salamov A."/>
            <person name="Andreopoulos B."/>
            <person name="Baker S."/>
            <person name="Barry K."/>
            <person name="Bills G."/>
            <person name="Bluhm B."/>
            <person name="Cannon C."/>
            <person name="Castanera R."/>
            <person name="Culley D."/>
            <person name="Daum C."/>
            <person name="Ezra D."/>
            <person name="Gonzalez J."/>
            <person name="Henrissat B."/>
            <person name="Kuo A."/>
            <person name="Liang C."/>
            <person name="Lipzen A."/>
            <person name="Lutzoni F."/>
            <person name="Magnuson J."/>
            <person name="Mondo S."/>
            <person name="Nolan M."/>
            <person name="Ohm R."/>
            <person name="Pangilinan J."/>
            <person name="Park H.-J."/>
            <person name="Ramirez L."/>
            <person name="Alfaro M."/>
            <person name="Sun H."/>
            <person name="Tritt A."/>
            <person name="Yoshinaga Y."/>
            <person name="Zwiers L.-H."/>
            <person name="Turgeon B."/>
            <person name="Goodwin S."/>
            <person name="Spatafora J."/>
            <person name="Crous P."/>
            <person name="Grigoriev I."/>
        </authorList>
    </citation>
    <scope>NUCLEOTIDE SEQUENCE</scope>
    <source>
        <strain evidence="5">CBS 123094</strain>
    </source>
</reference>
<feature type="non-terminal residue" evidence="5">
    <location>
        <position position="1"/>
    </location>
</feature>
<dbReference type="SUPFAM" id="SSF51735">
    <property type="entry name" value="NAD(P)-binding Rossmann-fold domains"/>
    <property type="match status" value="1"/>
</dbReference>
<dbReference type="InterPro" id="IPR036291">
    <property type="entry name" value="NAD(P)-bd_dom_sf"/>
</dbReference>
<dbReference type="PANTHER" id="PTHR43775">
    <property type="entry name" value="FATTY ACID SYNTHASE"/>
    <property type="match status" value="1"/>
</dbReference>
<dbReference type="PANTHER" id="PTHR43775:SF49">
    <property type="entry name" value="SYNTHASE, PUTATIVE (JCVI)-RELATED"/>
    <property type="match status" value="1"/>
</dbReference>
<dbReference type="Proteomes" id="UP000799779">
    <property type="component" value="Unassembled WGS sequence"/>
</dbReference>
<dbReference type="SUPFAM" id="SSF47336">
    <property type="entry name" value="ACP-like"/>
    <property type="match status" value="1"/>
</dbReference>
<evidence type="ECO:0000256" key="2">
    <source>
        <dbReference type="ARBA" id="ARBA00023268"/>
    </source>
</evidence>
<dbReference type="Pfam" id="PF08659">
    <property type="entry name" value="KR"/>
    <property type="match status" value="1"/>
</dbReference>
<name>A0A6A5WSC1_9PLEO</name>
<evidence type="ECO:0000259" key="3">
    <source>
        <dbReference type="Pfam" id="PF00550"/>
    </source>
</evidence>
<dbReference type="InterPro" id="IPR050091">
    <property type="entry name" value="PKS_NRPS_Biosynth_Enz"/>
</dbReference>
<dbReference type="OrthoDB" id="3797266at2759"/>
<dbReference type="GO" id="GO:0044550">
    <property type="term" value="P:secondary metabolite biosynthetic process"/>
    <property type="evidence" value="ECO:0007669"/>
    <property type="project" value="TreeGrafter"/>
</dbReference>
<dbReference type="Pfam" id="PF00550">
    <property type="entry name" value="PP-binding"/>
    <property type="match status" value="1"/>
</dbReference>
<evidence type="ECO:0000313" key="6">
    <source>
        <dbReference type="Proteomes" id="UP000799779"/>
    </source>
</evidence>
<protein>
    <submittedName>
        <fullName evidence="5">KR-domain-containing protein</fullName>
    </submittedName>
</protein>
<keyword evidence="1" id="KW-0808">Transferase</keyword>
<sequence>LHNALGKGLNFFTMFSSTSGVMGQYGQANCAAANRFLDAFAQYRHSLGLTASIIDLRVMEDVGFVAESTNLIEYFKFLLANLLSEEDIVESARLAIARSFPQMQARLDPTPSVTLKRHHRFAIYRSLESNASDLAASNEGLKSFLAQISARGTPGLGGDTVDFLAREIGNTFYGIMMKNLEGMELDQALAVLGFDSFVSIELRNWCRQQIGFEVSILEIMQ</sequence>
<dbReference type="EMBL" id="ML977569">
    <property type="protein sequence ID" value="KAF2003938.1"/>
    <property type="molecule type" value="Genomic_DNA"/>
</dbReference>
<gene>
    <name evidence="5" type="ORF">P154DRAFT_390876</name>
</gene>
<keyword evidence="2" id="KW-0511">Multifunctional enzyme</keyword>
<feature type="domain" description="Carrier" evidence="3">
    <location>
        <begin position="179"/>
        <end position="221"/>
    </location>
</feature>
<dbReference type="Gene3D" id="3.40.50.720">
    <property type="entry name" value="NAD(P)-binding Rossmann-like Domain"/>
    <property type="match status" value="1"/>
</dbReference>
<evidence type="ECO:0000256" key="1">
    <source>
        <dbReference type="ARBA" id="ARBA00022679"/>
    </source>
</evidence>